<organism evidence="5 6">
    <name type="scientific">Rhodofomes roseus</name>
    <dbReference type="NCBI Taxonomy" id="34475"/>
    <lineage>
        <taxon>Eukaryota</taxon>
        <taxon>Fungi</taxon>
        <taxon>Dikarya</taxon>
        <taxon>Basidiomycota</taxon>
        <taxon>Agaricomycotina</taxon>
        <taxon>Agaricomycetes</taxon>
        <taxon>Polyporales</taxon>
        <taxon>Rhodofomes</taxon>
    </lineage>
</organism>
<accession>A0ABQ8KE18</accession>
<dbReference type="Gene3D" id="2.40.50.40">
    <property type="match status" value="1"/>
</dbReference>
<dbReference type="InterPro" id="IPR000953">
    <property type="entry name" value="Chromo/chromo_shadow_dom"/>
</dbReference>
<evidence type="ECO:0000256" key="3">
    <source>
        <dbReference type="SAM" id="MobiDB-lite"/>
    </source>
</evidence>
<keyword evidence="6" id="KW-1185">Reference proteome</keyword>
<proteinExistence type="predicted"/>
<dbReference type="EMBL" id="JADCUA010000012">
    <property type="protein sequence ID" value="KAH9835668.1"/>
    <property type="molecule type" value="Genomic_DNA"/>
</dbReference>
<dbReference type="CDD" id="cd18968">
    <property type="entry name" value="chromodomain"/>
    <property type="match status" value="1"/>
</dbReference>
<dbReference type="RefSeq" id="XP_047778045.1">
    <property type="nucleotide sequence ID" value="XM_047928801.1"/>
</dbReference>
<protein>
    <recommendedName>
        <fullName evidence="4">Chromo domain-containing protein</fullName>
    </recommendedName>
</protein>
<name>A0ABQ8KE18_9APHY</name>
<feature type="compositionally biased region" description="Polar residues" evidence="3">
    <location>
        <begin position="191"/>
        <end position="200"/>
    </location>
</feature>
<comment type="caution">
    <text evidence="5">The sequence shown here is derived from an EMBL/GenBank/DDBJ whole genome shotgun (WGS) entry which is preliminary data.</text>
</comment>
<evidence type="ECO:0000256" key="2">
    <source>
        <dbReference type="ARBA" id="ARBA00023242"/>
    </source>
</evidence>
<feature type="compositionally biased region" description="Low complexity" evidence="3">
    <location>
        <begin position="389"/>
        <end position="421"/>
    </location>
</feature>
<dbReference type="PROSITE" id="PS00598">
    <property type="entry name" value="CHROMO_1"/>
    <property type="match status" value="1"/>
</dbReference>
<reference evidence="5 6" key="1">
    <citation type="journal article" date="2021" name="Environ. Microbiol.">
        <title>Gene family expansions and transcriptome signatures uncover fungal adaptations to wood decay.</title>
        <authorList>
            <person name="Hage H."/>
            <person name="Miyauchi S."/>
            <person name="Viragh M."/>
            <person name="Drula E."/>
            <person name="Min B."/>
            <person name="Chaduli D."/>
            <person name="Navarro D."/>
            <person name="Favel A."/>
            <person name="Norest M."/>
            <person name="Lesage-Meessen L."/>
            <person name="Balint B."/>
            <person name="Merenyi Z."/>
            <person name="de Eugenio L."/>
            <person name="Morin E."/>
            <person name="Martinez A.T."/>
            <person name="Baldrian P."/>
            <person name="Stursova M."/>
            <person name="Martinez M.J."/>
            <person name="Novotny C."/>
            <person name="Magnuson J.K."/>
            <person name="Spatafora J.W."/>
            <person name="Maurice S."/>
            <person name="Pangilinan J."/>
            <person name="Andreopoulos W."/>
            <person name="LaButti K."/>
            <person name="Hundley H."/>
            <person name="Na H."/>
            <person name="Kuo A."/>
            <person name="Barry K."/>
            <person name="Lipzen A."/>
            <person name="Henrissat B."/>
            <person name="Riley R."/>
            <person name="Ahrendt S."/>
            <person name="Nagy L.G."/>
            <person name="Grigoriev I.V."/>
            <person name="Martin F."/>
            <person name="Rosso M.N."/>
        </authorList>
    </citation>
    <scope>NUCLEOTIDE SEQUENCE [LARGE SCALE GENOMIC DNA]</scope>
    <source>
        <strain evidence="5 6">CIRM-BRFM 1785</strain>
    </source>
</reference>
<sequence length="995" mass="108976">MAKKKKVAQESSSEEEQQYIVEVITKAKVAKNGKWKYYVKWANYDSDNNTWEPEKNVEECDRLLKAFWADVGYDTEDYPRGHTVYATPTFIAREKAFFAKHFDASNQPQSDANESSESSGGEIPKPLPPLKRKKSGTGTKGAKKKEVGKIRHPRSETPSSSALAKKAKTTKSTKPTAPTRRTQDSDDGTYESDSSASSGVPLTRIKLKPPKRPVTEAESSDGSTSKPLRKKARKVESTQVAANQDKGKGKAGPSADAEENDRAGSLFSGSEGHSSPDVSLALKDRPQAEQNAAKAASAKAASTKSNTPQTAPGKPAPKEPVRQEASAGSKGKSVATGIPTKMRLAETVHSLVPARPPIQRGQLSKLSFKKNVAATGSASNTPVQEKHPSPVALLAPSPASSAAPEGIPSPQQSAPQYSPAPEQRPPVPLPRRTMQPPAAMNAMSDVDQFLSTMMPADMAAPMDETAMEPPIRKPAPIASSSAKPTALGRIPKKWKWTGEAFIEVEEGRAQRLCNLSLWDASDPRPNGLRFSICLNAVDSIRLGKLHEAADIYMILRSCIQVQQFAKLGPGEDSDDDAVVALAAHLRARRAFTYARLSLDGVEVALMLVFPPSINELCRLLKVPPQATIDAPMVAALLPWELSRQEFDDAKWFKPRADVESSVYLDPAVETATRETIARDPAVHRALRILNVPHSLYKFLSSYSRKYCIWYSPADGTVGEPPGMETAALRAVLTALKAMDMGYKSDVRIIFVHVGALKTFHKLPALAERRSKRSEIRFYTYGTHESVPPDRWGIREIYPLGGIVTFTPSAVLNNIVGVYELIKKIDEHPMWECYILPSVIAMLAKLTCQGDTPVALFDKGEFLFSDLLEMIEEGKISLLRSPPLTRCAKGGIDPAAKWISWQTEVLGMDARNLLESSIALAMEQYSGVQENDLPDAIQKEIVRDLMGMQVQPALMDARRRFVVIRSKSDKFLSEDKDGVECKTVGAFDFRDDFFTP</sequence>
<dbReference type="Proteomes" id="UP000814176">
    <property type="component" value="Unassembled WGS sequence"/>
</dbReference>
<feature type="compositionally biased region" description="Low complexity" evidence="3">
    <location>
        <begin position="292"/>
        <end position="305"/>
    </location>
</feature>
<dbReference type="SMART" id="SM00298">
    <property type="entry name" value="CHROMO"/>
    <property type="match status" value="1"/>
</dbReference>
<feature type="region of interest" description="Disordered" evidence="3">
    <location>
        <begin position="375"/>
        <end position="434"/>
    </location>
</feature>
<feature type="domain" description="Chromo" evidence="4">
    <location>
        <begin position="19"/>
        <end position="67"/>
    </location>
</feature>
<dbReference type="InterPro" id="IPR016197">
    <property type="entry name" value="Chromo-like_dom_sf"/>
</dbReference>
<feature type="compositionally biased region" description="Polar residues" evidence="3">
    <location>
        <begin position="104"/>
        <end position="119"/>
    </location>
</feature>
<feature type="compositionally biased region" description="Polar residues" evidence="3">
    <location>
        <begin position="267"/>
        <end position="277"/>
    </location>
</feature>
<feature type="region of interest" description="Disordered" evidence="3">
    <location>
        <begin position="102"/>
        <end position="341"/>
    </location>
</feature>
<comment type="subcellular location">
    <subcellularLocation>
        <location evidence="1">Nucleus</location>
    </subcellularLocation>
</comment>
<evidence type="ECO:0000313" key="5">
    <source>
        <dbReference type="EMBL" id="KAH9835668.1"/>
    </source>
</evidence>
<dbReference type="InterPro" id="IPR023779">
    <property type="entry name" value="Chromodomain_CS"/>
</dbReference>
<evidence type="ECO:0000256" key="1">
    <source>
        <dbReference type="ARBA" id="ARBA00004123"/>
    </source>
</evidence>
<gene>
    <name evidence="5" type="ORF">C8Q71DRAFT_90039</name>
</gene>
<dbReference type="PROSITE" id="PS50013">
    <property type="entry name" value="CHROMO_2"/>
    <property type="match status" value="1"/>
</dbReference>
<dbReference type="SUPFAM" id="SSF54160">
    <property type="entry name" value="Chromo domain-like"/>
    <property type="match status" value="1"/>
</dbReference>
<evidence type="ECO:0000313" key="6">
    <source>
        <dbReference type="Proteomes" id="UP000814176"/>
    </source>
</evidence>
<dbReference type="GeneID" id="72009533"/>
<dbReference type="InterPro" id="IPR023780">
    <property type="entry name" value="Chromo_domain"/>
</dbReference>
<keyword evidence="2" id="KW-0539">Nucleus</keyword>
<evidence type="ECO:0000259" key="4">
    <source>
        <dbReference type="PROSITE" id="PS50013"/>
    </source>
</evidence>
<feature type="compositionally biased region" description="Basic and acidic residues" evidence="3">
    <location>
        <begin position="144"/>
        <end position="155"/>
    </location>
</feature>
<dbReference type="Pfam" id="PF00385">
    <property type="entry name" value="Chromo"/>
    <property type="match status" value="1"/>
</dbReference>